<accession>A0AAN5CLF8</accession>
<keyword evidence="6" id="KW-1185">Reference proteome</keyword>
<dbReference type="InterPro" id="IPR020845">
    <property type="entry name" value="AMP-binding_CS"/>
</dbReference>
<dbReference type="PROSITE" id="PS00455">
    <property type="entry name" value="AMP_BINDING"/>
    <property type="match status" value="1"/>
</dbReference>
<evidence type="ECO:0000313" key="5">
    <source>
        <dbReference type="EMBL" id="GMR46553.1"/>
    </source>
</evidence>
<name>A0AAN5CLF8_9BILA</name>
<evidence type="ECO:0000313" key="6">
    <source>
        <dbReference type="Proteomes" id="UP001328107"/>
    </source>
</evidence>
<evidence type="ECO:0000256" key="3">
    <source>
        <dbReference type="ARBA" id="ARBA00026121"/>
    </source>
</evidence>
<organism evidence="5 6">
    <name type="scientific">Pristionchus mayeri</name>
    <dbReference type="NCBI Taxonomy" id="1317129"/>
    <lineage>
        <taxon>Eukaryota</taxon>
        <taxon>Metazoa</taxon>
        <taxon>Ecdysozoa</taxon>
        <taxon>Nematoda</taxon>
        <taxon>Chromadorea</taxon>
        <taxon>Rhabditida</taxon>
        <taxon>Rhabditina</taxon>
        <taxon>Diplogasteromorpha</taxon>
        <taxon>Diplogasteroidea</taxon>
        <taxon>Neodiplogasteridae</taxon>
        <taxon>Pristionchus</taxon>
    </lineage>
</organism>
<keyword evidence="1" id="KW-0436">Ligase</keyword>
<feature type="domain" description="AMP-dependent synthetase/ligase" evidence="4">
    <location>
        <begin position="109"/>
        <end position="512"/>
    </location>
</feature>
<dbReference type="Gene3D" id="3.40.50.12780">
    <property type="entry name" value="N-terminal domain of ligase-like"/>
    <property type="match status" value="1"/>
</dbReference>
<dbReference type="EC" id="6.2.1.3" evidence="3"/>
<dbReference type="Proteomes" id="UP001328107">
    <property type="component" value="Unassembled WGS sequence"/>
</dbReference>
<comment type="caution">
    <text evidence="5">The sequence shown here is derived from an EMBL/GenBank/DDBJ whole genome shotgun (WGS) entry which is preliminary data.</text>
</comment>
<gene>
    <name evidence="5" type="ORF">PMAYCL1PPCAC_16748</name>
</gene>
<dbReference type="GO" id="GO:0005783">
    <property type="term" value="C:endoplasmic reticulum"/>
    <property type="evidence" value="ECO:0007669"/>
    <property type="project" value="TreeGrafter"/>
</dbReference>
<dbReference type="InterPro" id="IPR042099">
    <property type="entry name" value="ANL_N_sf"/>
</dbReference>
<dbReference type="InterPro" id="IPR000873">
    <property type="entry name" value="AMP-dep_synth/lig_dom"/>
</dbReference>
<dbReference type="PANTHER" id="PTHR43272:SF43">
    <property type="entry name" value="LONG-CHAIN-FATTY-ACID--COA LIGASE"/>
    <property type="match status" value="1"/>
</dbReference>
<sequence>VLLSISGLTWKTLAWLGSCLLWLFRGRTAYKTNVPTEFSMSRQAERVKGERNVFRCGYVRKEDGMYFEKFPLKGCESLYDVFARSARINATKDCLGERISDGPYVFEDYVSIHRKARAFGSALVGKLDVMHANSTNLGIYSKNCPRWFISALGAISQSLAIVPLYDTLGADAAEFIIYQCEIEVIVVDDSEKAIRLIGISPKLPTLKHIVLIQEEEVTQQVVDDGRKVGISVHRFSEIIAEGHLNPMPETRPKGDDVYMISYTSGTTGVPKGVMLSHRNIMSACLVAFEYTLDTFAPGYFGKDEVLLSFLPLSHMMEQSCHWIIMYYGGTIGYFRGNVRKLGEDMQALRPTFFPVVPRLLNRMYDGVMAKVNNANFLVRSLFKLARWAKLADLEKGFIQNDSIWDKIVFRKIRAAVGGRVKLIITGSAPIADEVMQTMRASFGCYLAEIYGLTECSAVATVTWAPDARSGHCGGPVACVQLKLSDVPEMNYFAADGRGEVLVKGPAVTRGYYKEPEKTAELFDEDGFMRTGDIGWLRPDGTLRLIDRKKHMFKLAQGEYVAPEKIEAVYSRVEGVQQCFVDGDSLQRWLIAVIVPDPEALLRWDERTTGARRSIEALCSDPEVRSIDFLN</sequence>
<dbReference type="EMBL" id="BTRK01000004">
    <property type="protein sequence ID" value="GMR46553.1"/>
    <property type="molecule type" value="Genomic_DNA"/>
</dbReference>
<proteinExistence type="predicted"/>
<dbReference type="GO" id="GO:0004467">
    <property type="term" value="F:long-chain fatty acid-CoA ligase activity"/>
    <property type="evidence" value="ECO:0007669"/>
    <property type="project" value="UniProtKB-EC"/>
</dbReference>
<dbReference type="SUPFAM" id="SSF56801">
    <property type="entry name" value="Acetyl-CoA synthetase-like"/>
    <property type="match status" value="1"/>
</dbReference>
<protein>
    <recommendedName>
        <fullName evidence="3">long-chain-fatty-acid--CoA ligase</fullName>
        <ecNumber evidence="3">6.2.1.3</ecNumber>
    </recommendedName>
</protein>
<keyword evidence="2" id="KW-0276">Fatty acid metabolism</keyword>
<keyword evidence="2" id="KW-0443">Lipid metabolism</keyword>
<dbReference type="AlphaFoldDB" id="A0AAN5CLF8"/>
<dbReference type="Pfam" id="PF00501">
    <property type="entry name" value="AMP-binding"/>
    <property type="match status" value="1"/>
</dbReference>
<evidence type="ECO:0000256" key="2">
    <source>
        <dbReference type="ARBA" id="ARBA00022832"/>
    </source>
</evidence>
<evidence type="ECO:0000256" key="1">
    <source>
        <dbReference type="ARBA" id="ARBA00022598"/>
    </source>
</evidence>
<evidence type="ECO:0000259" key="4">
    <source>
        <dbReference type="Pfam" id="PF00501"/>
    </source>
</evidence>
<dbReference type="GO" id="GO:0016020">
    <property type="term" value="C:membrane"/>
    <property type="evidence" value="ECO:0007669"/>
    <property type="project" value="TreeGrafter"/>
</dbReference>
<dbReference type="PANTHER" id="PTHR43272">
    <property type="entry name" value="LONG-CHAIN-FATTY-ACID--COA LIGASE"/>
    <property type="match status" value="1"/>
</dbReference>
<feature type="non-terminal residue" evidence="5">
    <location>
        <position position="1"/>
    </location>
</feature>
<reference evidence="6" key="1">
    <citation type="submission" date="2022-10" db="EMBL/GenBank/DDBJ databases">
        <title>Genome assembly of Pristionchus species.</title>
        <authorList>
            <person name="Yoshida K."/>
            <person name="Sommer R.J."/>
        </authorList>
    </citation>
    <scope>NUCLEOTIDE SEQUENCE [LARGE SCALE GENOMIC DNA]</scope>
    <source>
        <strain evidence="6">RS5460</strain>
    </source>
</reference>